<sequence length="104" mass="11867">MSRRQNIKEKGFVLETGGRAVLAFRAASMEEARDLCSQDWFVEELASYRSCGHPIWDGTTELRIRRANATESAEIQIALTTELARKEYEGHVFVFFVPVDTNLQ</sequence>
<reference evidence="2" key="1">
    <citation type="submission" date="2016-10" db="EMBL/GenBank/DDBJ databases">
        <authorList>
            <person name="Varghese N."/>
            <person name="Submissions S."/>
        </authorList>
    </citation>
    <scope>NUCLEOTIDE SEQUENCE [LARGE SCALE GENOMIC DNA]</scope>
    <source>
        <strain evidence="2">GAS369</strain>
    </source>
</reference>
<organism evidence="1 2">
    <name type="scientific">Bradyrhizobium canariense</name>
    <dbReference type="NCBI Taxonomy" id="255045"/>
    <lineage>
        <taxon>Bacteria</taxon>
        <taxon>Pseudomonadati</taxon>
        <taxon>Pseudomonadota</taxon>
        <taxon>Alphaproteobacteria</taxon>
        <taxon>Hyphomicrobiales</taxon>
        <taxon>Nitrobacteraceae</taxon>
        <taxon>Bradyrhizobium</taxon>
    </lineage>
</organism>
<gene>
    <name evidence="1" type="ORF">SAMN05444158_6329</name>
</gene>
<keyword evidence="2" id="KW-1185">Reference proteome</keyword>
<dbReference type="Proteomes" id="UP000243904">
    <property type="component" value="Chromosome I"/>
</dbReference>
<dbReference type="AlphaFoldDB" id="A0A1H2ANJ3"/>
<accession>A0A1H2ANJ3</accession>
<dbReference type="EMBL" id="LT629750">
    <property type="protein sequence ID" value="SDT47605.1"/>
    <property type="molecule type" value="Genomic_DNA"/>
</dbReference>
<proteinExistence type="predicted"/>
<evidence type="ECO:0000313" key="1">
    <source>
        <dbReference type="EMBL" id="SDT47605.1"/>
    </source>
</evidence>
<evidence type="ECO:0000313" key="2">
    <source>
        <dbReference type="Proteomes" id="UP000243904"/>
    </source>
</evidence>
<name>A0A1H2ANJ3_9BRAD</name>
<dbReference type="RefSeq" id="WP_146690096.1">
    <property type="nucleotide sequence ID" value="NZ_LT629750.1"/>
</dbReference>
<protein>
    <submittedName>
        <fullName evidence="1">Uncharacterized protein</fullName>
    </submittedName>
</protein>